<keyword evidence="2" id="KW-0472">Membrane</keyword>
<evidence type="ECO:0000256" key="1">
    <source>
        <dbReference type="SAM" id="MobiDB-lite"/>
    </source>
</evidence>
<dbReference type="Proteomes" id="UP001597451">
    <property type="component" value="Unassembled WGS sequence"/>
</dbReference>
<dbReference type="EMBL" id="JBHUMX010000045">
    <property type="protein sequence ID" value="MFD2630718.1"/>
    <property type="molecule type" value="Genomic_DNA"/>
</dbReference>
<evidence type="ECO:0000313" key="4">
    <source>
        <dbReference type="Proteomes" id="UP001597451"/>
    </source>
</evidence>
<gene>
    <name evidence="3" type="ORF">ACFSUN_18270</name>
</gene>
<feature type="compositionally biased region" description="Basic and acidic residues" evidence="1">
    <location>
        <begin position="1"/>
        <end position="12"/>
    </location>
</feature>
<sequence>MPSDQQKYDKLTEQLSEMPQVKDQREKEEIRQQIYAKIHQNKTHFKPPKRKRWIPITSTVLAVSVLIFLSFLFSNGNFLQNNLMESSQQQDTATYTAENEAFHEESSTAEGEMNTEQGSMAGNAGMFVQHTDDHSTIIHAATSDPQLQYVIPVSFIVPAQETKEKYYNELESYMNKHVPVVPIYLFKGATFEIDEQNKQVNVALPDDFSLGGGSSVANMFEDQLSTMFTPYGLEKVVFTNPAGISLGQFGTIQELPLNKKNTAYKLYSNENVNMLVQVPLDEYTTIEQALIEMKSGDQSYHIFPTIPEEVEFSTVDQEEQLEITIENAFNVQDNRTATIMVESILMTANSFGYDTVKFSNVPDDNLGYYDLSEPLQVPDAVNPIMLQ</sequence>
<keyword evidence="2" id="KW-0812">Transmembrane</keyword>
<protein>
    <recommendedName>
        <fullName evidence="5">Sigma-X negative effector</fullName>
    </recommendedName>
</protein>
<evidence type="ECO:0000313" key="3">
    <source>
        <dbReference type="EMBL" id="MFD2630718.1"/>
    </source>
</evidence>
<comment type="caution">
    <text evidence="3">The sequence shown here is derived from an EMBL/GenBank/DDBJ whole genome shotgun (WGS) entry which is preliminary data.</text>
</comment>
<proteinExistence type="predicted"/>
<evidence type="ECO:0008006" key="5">
    <source>
        <dbReference type="Google" id="ProtNLM"/>
    </source>
</evidence>
<organism evidence="3 4">
    <name type="scientific">Oceanobacillus kapialis</name>
    <dbReference type="NCBI Taxonomy" id="481353"/>
    <lineage>
        <taxon>Bacteria</taxon>
        <taxon>Bacillati</taxon>
        <taxon>Bacillota</taxon>
        <taxon>Bacilli</taxon>
        <taxon>Bacillales</taxon>
        <taxon>Bacillaceae</taxon>
        <taxon>Oceanobacillus</taxon>
    </lineage>
</organism>
<feature type="transmembrane region" description="Helical" evidence="2">
    <location>
        <begin position="53"/>
        <end position="73"/>
    </location>
</feature>
<keyword evidence="2" id="KW-1133">Transmembrane helix</keyword>
<feature type="region of interest" description="Disordered" evidence="1">
    <location>
        <begin position="1"/>
        <end position="25"/>
    </location>
</feature>
<dbReference type="RefSeq" id="WP_379564237.1">
    <property type="nucleotide sequence ID" value="NZ_JBHUMX010000045.1"/>
</dbReference>
<reference evidence="4" key="1">
    <citation type="journal article" date="2019" name="Int. J. Syst. Evol. Microbiol.">
        <title>The Global Catalogue of Microorganisms (GCM) 10K type strain sequencing project: providing services to taxonomists for standard genome sequencing and annotation.</title>
        <authorList>
            <consortium name="The Broad Institute Genomics Platform"/>
            <consortium name="The Broad Institute Genome Sequencing Center for Infectious Disease"/>
            <person name="Wu L."/>
            <person name="Ma J."/>
        </authorList>
    </citation>
    <scope>NUCLEOTIDE SEQUENCE [LARGE SCALE GENOMIC DNA]</scope>
    <source>
        <strain evidence="4">TISTR 1858</strain>
    </source>
</reference>
<keyword evidence="4" id="KW-1185">Reference proteome</keyword>
<accession>A0ABW5Q4Z9</accession>
<evidence type="ECO:0000256" key="2">
    <source>
        <dbReference type="SAM" id="Phobius"/>
    </source>
</evidence>
<name>A0ABW5Q4Z9_9BACI</name>